<keyword evidence="2" id="KW-0808">Transferase</keyword>
<gene>
    <name evidence="2" type="ORF">cand_031370</name>
</gene>
<dbReference type="GO" id="GO:0016603">
    <property type="term" value="F:glutaminyl-peptide cyclotransferase activity"/>
    <property type="evidence" value="ECO:0007669"/>
    <property type="project" value="InterPro"/>
</dbReference>
<proteinExistence type="predicted"/>
<keyword evidence="3" id="KW-1185">Reference proteome</keyword>
<dbReference type="PANTHER" id="PTHR31270">
    <property type="entry name" value="GLUTAMINYL-PEPTIDE CYCLOTRANSFERASE"/>
    <property type="match status" value="1"/>
</dbReference>
<dbReference type="OrthoDB" id="409395at2759"/>
<evidence type="ECO:0000256" key="1">
    <source>
        <dbReference type="SAM" id="SignalP"/>
    </source>
</evidence>
<dbReference type="RefSeq" id="XP_067066855.1">
    <property type="nucleotide sequence ID" value="XM_067213363.1"/>
</dbReference>
<organism evidence="2 3">
    <name type="scientific">Cryptosporidium andersoni</name>
    <dbReference type="NCBI Taxonomy" id="117008"/>
    <lineage>
        <taxon>Eukaryota</taxon>
        <taxon>Sar</taxon>
        <taxon>Alveolata</taxon>
        <taxon>Apicomplexa</taxon>
        <taxon>Conoidasida</taxon>
        <taxon>Coccidia</taxon>
        <taxon>Eucoccidiorida</taxon>
        <taxon>Eimeriorina</taxon>
        <taxon>Cryptosporidiidae</taxon>
        <taxon>Cryptosporidium</taxon>
    </lineage>
</organism>
<accession>A0A1J4MCL5</accession>
<name>A0A1J4MCL5_9CRYT</name>
<dbReference type="EMBL" id="LRBS01000120">
    <property type="protein sequence ID" value="OII71958.1"/>
    <property type="molecule type" value="Genomic_DNA"/>
</dbReference>
<feature type="signal peptide" evidence="1">
    <location>
        <begin position="1"/>
        <end position="18"/>
    </location>
</feature>
<comment type="caution">
    <text evidence="2">The sequence shown here is derived from an EMBL/GenBank/DDBJ whole genome shotgun (WGS) entry which is preliminary data.</text>
</comment>
<dbReference type="AlphaFoldDB" id="A0A1J4MCL5"/>
<sequence length="340" mass="39188">MLNNVIFFLFLWVIGIQAEEEVKSHLNLYICDILATYPHIHEHKTRDNGYLDPSFVINKYPFTQGLLFLNSSVLIESAGLYGGSFIRTLEFPSMKYIDHRLLFSEFWGEGTAILNNILYQLTWRSGILIAYNTTNLSILKYYKIPLVGWGLTSDGTSRLWATSGNSKLFELSIPPLDSNSNLISIKRSIDLNCMSQPLNNVNELEYVAETNTIWGNIFESSLIVEIDPETGNCKSLANLSSIYNPRKSSLLHHTDIFNDVLNGIAYHPILESYRKNSTFPSKNLPIFLVTGKRWPMMYVVQLKKIDYNIQNLNWQTLPQIQEFYQNPLIKRENYGDHFYS</sequence>
<evidence type="ECO:0000313" key="2">
    <source>
        <dbReference type="EMBL" id="OII71958.1"/>
    </source>
</evidence>
<dbReference type="Proteomes" id="UP000186804">
    <property type="component" value="Unassembled WGS sequence"/>
</dbReference>
<dbReference type="PANTHER" id="PTHR31270:SF1">
    <property type="entry name" value="GLUTAMINYL-PEPTIDE CYCLOTRANSFERASE"/>
    <property type="match status" value="1"/>
</dbReference>
<dbReference type="Pfam" id="PF05096">
    <property type="entry name" value="Glu_cyclase_2"/>
    <property type="match status" value="1"/>
</dbReference>
<reference evidence="2 3" key="1">
    <citation type="submission" date="2016-10" db="EMBL/GenBank/DDBJ databases">
        <title>Reductive evolution of mitochondrial metabolism and differential evolution of invasion-related proteins in Cryptosporidium.</title>
        <authorList>
            <person name="Liu S."/>
            <person name="Roellig D.M."/>
            <person name="Guo Y."/>
            <person name="Li N."/>
            <person name="Frace M.A."/>
            <person name="Tang K."/>
            <person name="Zhang L."/>
            <person name="Feng Y."/>
            <person name="Xiao L."/>
        </authorList>
    </citation>
    <scope>NUCLEOTIDE SEQUENCE [LARGE SCALE GENOMIC DNA]</scope>
    <source>
        <strain evidence="2">30847</strain>
    </source>
</reference>
<evidence type="ECO:0000313" key="3">
    <source>
        <dbReference type="Proteomes" id="UP000186804"/>
    </source>
</evidence>
<keyword evidence="1" id="KW-0732">Signal</keyword>
<feature type="chain" id="PRO_5012068654" evidence="1">
    <location>
        <begin position="19"/>
        <end position="340"/>
    </location>
</feature>
<dbReference type="VEuPathDB" id="CryptoDB:cand_031370"/>
<protein>
    <submittedName>
        <fullName evidence="2">Glutamine cyclotransferase family protein</fullName>
    </submittedName>
</protein>
<dbReference type="GeneID" id="92367321"/>
<dbReference type="InterPro" id="IPR007788">
    <property type="entry name" value="QCT"/>
</dbReference>